<feature type="signal peptide" evidence="1">
    <location>
        <begin position="1"/>
        <end position="20"/>
    </location>
</feature>
<feature type="domain" description="DUF6265" evidence="2">
    <location>
        <begin position="30"/>
        <end position="134"/>
    </location>
</feature>
<dbReference type="InterPro" id="IPR046232">
    <property type="entry name" value="DUF6265"/>
</dbReference>
<dbReference type="EMBL" id="JAKKDV010000002">
    <property type="protein sequence ID" value="MCF7560531.1"/>
    <property type="molecule type" value="Genomic_DNA"/>
</dbReference>
<dbReference type="Proteomes" id="UP001200022">
    <property type="component" value="Unassembled WGS sequence"/>
</dbReference>
<evidence type="ECO:0000313" key="3">
    <source>
        <dbReference type="EMBL" id="MCF7560531.1"/>
    </source>
</evidence>
<proteinExistence type="predicted"/>
<gene>
    <name evidence="3" type="ORF">L3X39_07765</name>
</gene>
<comment type="caution">
    <text evidence="3">The sequence shown here is derived from an EMBL/GenBank/DDBJ whole genome shotgun (WGS) entry which is preliminary data.</text>
</comment>
<reference evidence="3 4" key="1">
    <citation type="submission" date="2022-01" db="EMBL/GenBank/DDBJ databases">
        <title>Draft genome sequence of Sabulilitoribacter multivorans KCTC 32326.</title>
        <authorList>
            <person name="Oh J.-S."/>
        </authorList>
    </citation>
    <scope>NUCLEOTIDE SEQUENCE [LARGE SCALE GENOMIC DNA]</scope>
    <source>
        <strain evidence="3 4">M-M16</strain>
    </source>
</reference>
<organism evidence="3 4">
    <name type="scientific">Flaviramulus multivorans</name>
    <dbReference type="NCBI Taxonomy" id="1304750"/>
    <lineage>
        <taxon>Bacteria</taxon>
        <taxon>Pseudomonadati</taxon>
        <taxon>Bacteroidota</taxon>
        <taxon>Flavobacteriia</taxon>
        <taxon>Flavobacteriales</taxon>
        <taxon>Flavobacteriaceae</taxon>
        <taxon>Flaviramulus</taxon>
    </lineage>
</organism>
<keyword evidence="4" id="KW-1185">Reference proteome</keyword>
<evidence type="ECO:0000313" key="4">
    <source>
        <dbReference type="Proteomes" id="UP001200022"/>
    </source>
</evidence>
<evidence type="ECO:0000256" key="1">
    <source>
        <dbReference type="SAM" id="SignalP"/>
    </source>
</evidence>
<name>A0ABS9IIE8_9FLAO</name>
<protein>
    <submittedName>
        <fullName evidence="3">DUF6265 family protein</fullName>
    </submittedName>
</protein>
<keyword evidence="1" id="KW-0732">Signal</keyword>
<dbReference type="Pfam" id="PF19780">
    <property type="entry name" value="DUF6265"/>
    <property type="match status" value="1"/>
</dbReference>
<accession>A0ABS9IIE8</accession>
<evidence type="ECO:0000259" key="2">
    <source>
        <dbReference type="Pfam" id="PF19780"/>
    </source>
</evidence>
<dbReference type="RefSeq" id="WP_237231207.1">
    <property type="nucleotide sequence ID" value="NZ_JAKKDV010000002.1"/>
</dbReference>
<feature type="chain" id="PRO_5046230641" evidence="1">
    <location>
        <begin position="21"/>
        <end position="151"/>
    </location>
</feature>
<sequence length="151" mass="17457">MKTINLFICLLILATNSGCSQNASLHEVEFLIGTWKIENKESYESWEKKDDKLVGHSYKLKNGEKVISEDIDIKIIENQIIYTPTVFNQNQGKGIPFKLKTFENNLFSFENPEHDFPKKVQYKVLSDSELYVSVLGENDKGFSYKLIKQIN</sequence>